<dbReference type="GO" id="GO:0005509">
    <property type="term" value="F:calcium ion binding"/>
    <property type="evidence" value="ECO:0007669"/>
    <property type="project" value="InterPro"/>
</dbReference>
<gene>
    <name evidence="4" type="ORF">PCAL00307_LOCUS18892</name>
    <name evidence="5" type="ORF">PECAL_5P22790</name>
</gene>
<dbReference type="PANTHER" id="PTHR43358:SF4">
    <property type="entry name" value="ALPHA_BETA HYDROLASE FOLD-1 DOMAIN-CONTAINING PROTEIN"/>
    <property type="match status" value="1"/>
</dbReference>
<keyword evidence="6" id="KW-1185">Reference proteome</keyword>
<dbReference type="InterPro" id="IPR052920">
    <property type="entry name" value="DNA-binding_regulatory"/>
</dbReference>
<dbReference type="EMBL" id="CAKKNE010000005">
    <property type="protein sequence ID" value="CAH0377753.1"/>
    <property type="molecule type" value="Genomic_DNA"/>
</dbReference>
<organism evidence="4">
    <name type="scientific">Pelagomonas calceolata</name>
    <dbReference type="NCBI Taxonomy" id="35677"/>
    <lineage>
        <taxon>Eukaryota</taxon>
        <taxon>Sar</taxon>
        <taxon>Stramenopiles</taxon>
        <taxon>Ochrophyta</taxon>
        <taxon>Pelagophyceae</taxon>
        <taxon>Pelagomonadales</taxon>
        <taxon>Pelagomonadaceae</taxon>
        <taxon>Pelagomonas</taxon>
    </lineage>
</organism>
<dbReference type="Gene3D" id="2.60.40.150">
    <property type="entry name" value="C2 domain"/>
    <property type="match status" value="1"/>
</dbReference>
<evidence type="ECO:0000256" key="2">
    <source>
        <dbReference type="SAM" id="MobiDB-lite"/>
    </source>
</evidence>
<feature type="domain" description="EF-hand" evidence="3">
    <location>
        <begin position="222"/>
        <end position="257"/>
    </location>
</feature>
<accession>A0A7S4ECH4</accession>
<dbReference type="InterPro" id="IPR000008">
    <property type="entry name" value="C2_dom"/>
</dbReference>
<dbReference type="SMART" id="SM00239">
    <property type="entry name" value="C2"/>
    <property type="match status" value="2"/>
</dbReference>
<keyword evidence="1" id="KW-0106">Calcium</keyword>
<feature type="compositionally biased region" description="Polar residues" evidence="2">
    <location>
        <begin position="1"/>
        <end position="23"/>
    </location>
</feature>
<feature type="region of interest" description="Disordered" evidence="2">
    <location>
        <begin position="1033"/>
        <end position="1073"/>
    </location>
</feature>
<dbReference type="Pfam" id="PF13499">
    <property type="entry name" value="EF-hand_7"/>
    <property type="match status" value="1"/>
</dbReference>
<dbReference type="CDD" id="cd00030">
    <property type="entry name" value="C2"/>
    <property type="match status" value="1"/>
</dbReference>
<sequence>MRNNLTRSLSGQSNPTPRSTRNSIDGDGGGQLRVRIVKGRGLAGEPCITTYYGETEVAQTSEWNVTVIATTAGPPSHKPHKKITLELREKMNTLRDLKDVFEGHGAALGTVVVDVGSLGGLDEKLRISRQWYEVRPPRRTPRHGSNYGEIEIEIDYQPPKKLQSFGKGLFLDADARSLNLLGALFDRCDTSQNGELDRDEFRRLYAKLRDLDAVYSTDNTMTPNHAAQLFFRDADLDGDEHVTFDEVRAAAKRAALRKLPSRVDVVVHSCRGLAHASSVKKSTWCCTTDALEEHTFCTVSVDGEPFSRSRLRSYTHSPRFEHLTSIEDGSHHGEVVSVELWHRRKGKAPTPLGRCDVDVLAEQLRAEPISGAQYQSSSAWHRVAPTDGFGDVQGQIMIEIRFYPPKDTPRVRGGHHASLMSPTTLKRHEEQGRRQFDKFWPSYRGPCAVSFERDSGEGVGELLDDAVGGQVGALAYACSCLGIHWSETLANTVNAGVPTRPGTHVGPQKKRSTQRWLVLGPHADRPGASRDAYLRYSVRSWKGADACHAAPDEPSESFSIHWQDSFVCGDRADSEGILEIESKKNGSVELKFATRRELYAWWKRLQRIQERTMKLGLPADPRAQKFLPRHCRSSERTGSLDAVAESVSDAAETAAAHNDPDSWVVVQHSAKRILERLTRPPRVDTASLGPRVFAYRVRDAIGQLGEILTYERDDVMLETQREGRKVSVSCWRHVEQWHPGHGTTKMGEHDVVVYCSSTRSSGRSDAISSGALTICCELRCALVAVDFLGSGGSQDAGASFGYWERYDLLAAVRYAKRQFPSAKIVLWGGAPTGAVACALYGSVRLEVALKGMVLDGCTTQLKTHVSDLASLAIKPTSALRRKLVDDVVALVDERFRKRTGVGLKAVAPQTAITNHAFSGTHCLLIGEKDGDVGTARDADILHSELDRAHPEDEHHLLLVGGRTARQRHKKRHVPQALEAVAAFIGRRFDVSKGFRYFTVNSPKGIRDHLLHSVPPWDHSDADDADLRATHEALSREESILPSEPSFRAPLQPSESNEEYKEYHGDDDPGPGRTRIVKAISFHE</sequence>
<dbReference type="SMART" id="SM00054">
    <property type="entry name" value="EFh"/>
    <property type="match status" value="2"/>
</dbReference>
<evidence type="ECO:0000313" key="4">
    <source>
        <dbReference type="EMBL" id="CAE0703445.1"/>
    </source>
</evidence>
<dbReference type="SUPFAM" id="SSF53474">
    <property type="entry name" value="alpha/beta-Hydrolases"/>
    <property type="match status" value="1"/>
</dbReference>
<proteinExistence type="predicted"/>
<dbReference type="OrthoDB" id="1562946at2759"/>
<dbReference type="InterPro" id="IPR018247">
    <property type="entry name" value="EF_Hand_1_Ca_BS"/>
</dbReference>
<name>A0A7S4ECH4_9STRA</name>
<dbReference type="InterPro" id="IPR011992">
    <property type="entry name" value="EF-hand-dom_pair"/>
</dbReference>
<dbReference type="EMBL" id="HBIW01021887">
    <property type="protein sequence ID" value="CAE0703445.1"/>
    <property type="molecule type" value="Transcribed_RNA"/>
</dbReference>
<dbReference type="Gene3D" id="1.10.238.10">
    <property type="entry name" value="EF-hand"/>
    <property type="match status" value="1"/>
</dbReference>
<evidence type="ECO:0000313" key="6">
    <source>
        <dbReference type="Proteomes" id="UP000789595"/>
    </source>
</evidence>
<dbReference type="InterPro" id="IPR002048">
    <property type="entry name" value="EF_hand_dom"/>
</dbReference>
<dbReference type="PROSITE" id="PS00018">
    <property type="entry name" value="EF_HAND_1"/>
    <property type="match status" value="1"/>
</dbReference>
<dbReference type="InterPro" id="IPR029058">
    <property type="entry name" value="AB_hydrolase_fold"/>
</dbReference>
<dbReference type="SUPFAM" id="SSF49562">
    <property type="entry name" value="C2 domain (Calcium/lipid-binding domain, CaLB)"/>
    <property type="match status" value="1"/>
</dbReference>
<dbReference type="InterPro" id="IPR035892">
    <property type="entry name" value="C2_domain_sf"/>
</dbReference>
<feature type="region of interest" description="Disordered" evidence="2">
    <location>
        <begin position="1"/>
        <end position="30"/>
    </location>
</feature>
<evidence type="ECO:0000259" key="3">
    <source>
        <dbReference type="PROSITE" id="PS50222"/>
    </source>
</evidence>
<dbReference type="SUPFAM" id="SSF47473">
    <property type="entry name" value="EF-hand"/>
    <property type="match status" value="1"/>
</dbReference>
<evidence type="ECO:0000313" key="5">
    <source>
        <dbReference type="EMBL" id="CAH0377753.1"/>
    </source>
</evidence>
<dbReference type="Proteomes" id="UP000789595">
    <property type="component" value="Unassembled WGS sequence"/>
</dbReference>
<reference evidence="4" key="1">
    <citation type="submission" date="2021-01" db="EMBL/GenBank/DDBJ databases">
        <authorList>
            <person name="Corre E."/>
            <person name="Pelletier E."/>
            <person name="Niang G."/>
            <person name="Scheremetjew M."/>
            <person name="Finn R."/>
            <person name="Kale V."/>
            <person name="Holt S."/>
            <person name="Cochrane G."/>
            <person name="Meng A."/>
            <person name="Brown T."/>
            <person name="Cohen L."/>
        </authorList>
    </citation>
    <scope>NUCLEOTIDE SEQUENCE</scope>
    <source>
        <strain evidence="4">CCMP1756</strain>
    </source>
</reference>
<reference evidence="5" key="2">
    <citation type="submission" date="2021-11" db="EMBL/GenBank/DDBJ databases">
        <authorList>
            <consortium name="Genoscope - CEA"/>
            <person name="William W."/>
        </authorList>
    </citation>
    <scope>NUCLEOTIDE SEQUENCE</scope>
</reference>
<feature type="domain" description="EF-hand" evidence="3">
    <location>
        <begin position="176"/>
        <end position="211"/>
    </location>
</feature>
<evidence type="ECO:0000256" key="1">
    <source>
        <dbReference type="ARBA" id="ARBA00022837"/>
    </source>
</evidence>
<feature type="compositionally biased region" description="Basic and acidic residues" evidence="2">
    <location>
        <begin position="1057"/>
        <end position="1066"/>
    </location>
</feature>
<protein>
    <recommendedName>
        <fullName evidence="3">EF-hand domain-containing protein</fullName>
    </recommendedName>
</protein>
<dbReference type="PROSITE" id="PS50222">
    <property type="entry name" value="EF_HAND_2"/>
    <property type="match status" value="2"/>
</dbReference>
<dbReference type="Gene3D" id="3.40.50.1820">
    <property type="entry name" value="alpha/beta hydrolase"/>
    <property type="match status" value="1"/>
</dbReference>
<dbReference type="AlphaFoldDB" id="A0A7S4ECH4"/>
<dbReference type="PANTHER" id="PTHR43358">
    <property type="entry name" value="ALPHA/BETA-HYDROLASE"/>
    <property type="match status" value="1"/>
</dbReference>